<organism evidence="1">
    <name type="scientific">Oikopleura dioica</name>
    <name type="common">Tunicate</name>
    <dbReference type="NCBI Taxonomy" id="34765"/>
    <lineage>
        <taxon>Eukaryota</taxon>
        <taxon>Metazoa</taxon>
        <taxon>Chordata</taxon>
        <taxon>Tunicata</taxon>
        <taxon>Appendicularia</taxon>
        <taxon>Copelata</taxon>
        <taxon>Oikopleuridae</taxon>
        <taxon>Oikopleura</taxon>
    </lineage>
</organism>
<evidence type="ECO:0000313" key="2">
    <source>
        <dbReference type="Proteomes" id="UP000001307"/>
    </source>
</evidence>
<keyword evidence="2" id="KW-1185">Reference proteome</keyword>
<protein>
    <submittedName>
        <fullName evidence="1">Uncharacterized protein</fullName>
    </submittedName>
</protein>
<name>E4X1I1_OIKDI</name>
<accession>E4X1I1</accession>
<dbReference type="InParanoid" id="E4X1I1"/>
<gene>
    <name evidence="1" type="ORF">GSOID_T00016118001</name>
</gene>
<sequence>MEKGSKFLKIAEKIEFDVHTANLQDQLAAVKQFPGLVHTTHCHLTCAVPCRCRQKIWNIFDPCLTPNCFPLGFKIRFKIYIRRKIFFCYFPSFIRCSAKTT</sequence>
<dbReference type="AlphaFoldDB" id="E4X1I1"/>
<reference evidence="1" key="1">
    <citation type="journal article" date="2010" name="Science">
        <title>Plasticity of animal genome architecture unmasked by rapid evolution of a pelagic tunicate.</title>
        <authorList>
            <person name="Denoeud F."/>
            <person name="Henriet S."/>
            <person name="Mungpakdee S."/>
            <person name="Aury J.M."/>
            <person name="Da Silva C."/>
            <person name="Brinkmann H."/>
            <person name="Mikhaleva J."/>
            <person name="Olsen L.C."/>
            <person name="Jubin C."/>
            <person name="Canestro C."/>
            <person name="Bouquet J.M."/>
            <person name="Danks G."/>
            <person name="Poulain J."/>
            <person name="Campsteijn C."/>
            <person name="Adamski M."/>
            <person name="Cross I."/>
            <person name="Yadetie F."/>
            <person name="Muffato M."/>
            <person name="Louis A."/>
            <person name="Butcher S."/>
            <person name="Tsagkogeorga G."/>
            <person name="Konrad A."/>
            <person name="Singh S."/>
            <person name="Jensen M.F."/>
            <person name="Cong E.H."/>
            <person name="Eikeseth-Otteraa H."/>
            <person name="Noel B."/>
            <person name="Anthouard V."/>
            <person name="Porcel B.M."/>
            <person name="Kachouri-Lafond R."/>
            <person name="Nishino A."/>
            <person name="Ugolini M."/>
            <person name="Chourrout P."/>
            <person name="Nishida H."/>
            <person name="Aasland R."/>
            <person name="Huzurbazar S."/>
            <person name="Westhof E."/>
            <person name="Delsuc F."/>
            <person name="Lehrach H."/>
            <person name="Reinhardt R."/>
            <person name="Weissenbach J."/>
            <person name="Roy S.W."/>
            <person name="Artiguenave F."/>
            <person name="Postlethwait J.H."/>
            <person name="Manak J.R."/>
            <person name="Thompson E.M."/>
            <person name="Jaillon O."/>
            <person name="Du Pasquier L."/>
            <person name="Boudinot P."/>
            <person name="Liberles D.A."/>
            <person name="Volff J.N."/>
            <person name="Philippe H."/>
            <person name="Lenhard B."/>
            <person name="Roest Crollius H."/>
            <person name="Wincker P."/>
            <person name="Chourrout D."/>
        </authorList>
    </citation>
    <scope>NUCLEOTIDE SEQUENCE [LARGE SCALE GENOMIC DNA]</scope>
</reference>
<dbReference type="Proteomes" id="UP000001307">
    <property type="component" value="Unassembled WGS sequence"/>
</dbReference>
<proteinExistence type="predicted"/>
<evidence type="ECO:0000313" key="1">
    <source>
        <dbReference type="EMBL" id="CBY23662.1"/>
    </source>
</evidence>
<dbReference type="EMBL" id="FN653021">
    <property type="protein sequence ID" value="CBY23662.1"/>
    <property type="molecule type" value="Genomic_DNA"/>
</dbReference>